<reference evidence="2" key="1">
    <citation type="submission" date="2018-02" db="EMBL/GenBank/DDBJ databases">
        <title>Rhizophora mucronata_Transcriptome.</title>
        <authorList>
            <person name="Meera S.P."/>
            <person name="Sreeshan A."/>
            <person name="Augustine A."/>
        </authorList>
    </citation>
    <scope>NUCLEOTIDE SEQUENCE</scope>
    <source>
        <tissue evidence="2">Leaf</tissue>
    </source>
</reference>
<keyword evidence="1" id="KW-0472">Membrane</keyword>
<dbReference type="EMBL" id="GGEC01089147">
    <property type="protein sequence ID" value="MBX69631.1"/>
    <property type="molecule type" value="Transcribed_RNA"/>
</dbReference>
<protein>
    <submittedName>
        <fullName evidence="2">Uncharacterized protein</fullName>
    </submittedName>
</protein>
<feature type="transmembrane region" description="Helical" evidence="1">
    <location>
        <begin position="41"/>
        <end position="63"/>
    </location>
</feature>
<evidence type="ECO:0000313" key="2">
    <source>
        <dbReference type="EMBL" id="MBX69631.1"/>
    </source>
</evidence>
<sequence length="147" mass="16870">MILVRFLEFSNEEVFVSNLSRILTSIFSTIFLFEKSSPSSFTWFTIFVSLSLYLLIVLVSFIFKTSNSLLRFNSCIVLVLPLPPYSSLGFFRCVICYDVVKYSICHNSLNTSKSLEILCHLLTVIFQLSNSGIGRKNQWFSTLFCNL</sequence>
<dbReference type="AlphaFoldDB" id="A0A2P2QRV1"/>
<accession>A0A2P2QRV1</accession>
<evidence type="ECO:0000256" key="1">
    <source>
        <dbReference type="SAM" id="Phobius"/>
    </source>
</evidence>
<name>A0A2P2QRV1_RHIMU</name>
<keyword evidence="1" id="KW-0812">Transmembrane</keyword>
<proteinExistence type="predicted"/>
<keyword evidence="1" id="KW-1133">Transmembrane helix</keyword>
<organism evidence="2">
    <name type="scientific">Rhizophora mucronata</name>
    <name type="common">Asiatic mangrove</name>
    <dbReference type="NCBI Taxonomy" id="61149"/>
    <lineage>
        <taxon>Eukaryota</taxon>
        <taxon>Viridiplantae</taxon>
        <taxon>Streptophyta</taxon>
        <taxon>Embryophyta</taxon>
        <taxon>Tracheophyta</taxon>
        <taxon>Spermatophyta</taxon>
        <taxon>Magnoliopsida</taxon>
        <taxon>eudicotyledons</taxon>
        <taxon>Gunneridae</taxon>
        <taxon>Pentapetalae</taxon>
        <taxon>rosids</taxon>
        <taxon>fabids</taxon>
        <taxon>Malpighiales</taxon>
        <taxon>Rhizophoraceae</taxon>
        <taxon>Rhizophora</taxon>
    </lineage>
</organism>